<proteinExistence type="predicted"/>
<reference evidence="2 3" key="1">
    <citation type="journal article" date="2020" name="ISME J.">
        <title>Comparative genomics reveals insights into cyanobacterial evolution and habitat adaptation.</title>
        <authorList>
            <person name="Chen M.Y."/>
            <person name="Teng W.K."/>
            <person name="Zhao L."/>
            <person name="Hu C.X."/>
            <person name="Zhou Y.K."/>
            <person name="Han B.P."/>
            <person name="Song L.R."/>
            <person name="Shu W.S."/>
        </authorList>
    </citation>
    <scope>NUCLEOTIDE SEQUENCE [LARGE SCALE GENOMIC DNA]</scope>
    <source>
        <strain evidence="2 3">FACHB-362</strain>
    </source>
</reference>
<keyword evidence="3" id="KW-1185">Reference proteome</keyword>
<evidence type="ECO:0000313" key="2">
    <source>
        <dbReference type="EMBL" id="MBD2693746.1"/>
    </source>
</evidence>
<evidence type="ECO:0000313" key="3">
    <source>
        <dbReference type="Proteomes" id="UP000660381"/>
    </source>
</evidence>
<dbReference type="InterPro" id="IPR032557">
    <property type="entry name" value="DUF4935"/>
</dbReference>
<sequence length="208" mass="23917">MLILYIETNIIMAVAKGRDLEAEKLLRYPPPSMRITIPAICYIEAINTYRKDKEYQLKFQAEMDKQINESIRDQTSIHAKSFSRHLQKASIENTLLLNNIQNRFSEIINLLIENAENINFNGSIIKAISEQIFLEKETLLIKNDLMDNLILQCILSHANQHPNERKVFISGNTKDFGKENVQQILNSAGIEYFGNTKNFLGRLNSQSS</sequence>
<dbReference type="RefSeq" id="WP_190907974.1">
    <property type="nucleotide sequence ID" value="NZ_JACJTQ010000031.1"/>
</dbReference>
<feature type="domain" description="DUF4935" evidence="1">
    <location>
        <begin position="4"/>
        <end position="176"/>
    </location>
</feature>
<dbReference type="Pfam" id="PF16289">
    <property type="entry name" value="PIN_12"/>
    <property type="match status" value="1"/>
</dbReference>
<comment type="caution">
    <text evidence="2">The sequence shown here is derived from an EMBL/GenBank/DDBJ whole genome shotgun (WGS) entry which is preliminary data.</text>
</comment>
<organism evidence="2 3">
    <name type="scientific">Anabaena catenula FACHB-362</name>
    <dbReference type="NCBI Taxonomy" id="2692877"/>
    <lineage>
        <taxon>Bacteria</taxon>
        <taxon>Bacillati</taxon>
        <taxon>Cyanobacteriota</taxon>
        <taxon>Cyanophyceae</taxon>
        <taxon>Nostocales</taxon>
        <taxon>Nostocaceae</taxon>
        <taxon>Anabaena</taxon>
    </lineage>
</organism>
<evidence type="ECO:0000259" key="1">
    <source>
        <dbReference type="Pfam" id="PF16289"/>
    </source>
</evidence>
<protein>
    <submittedName>
        <fullName evidence="2">DUF4935 domain-containing protein</fullName>
    </submittedName>
</protein>
<name>A0ABR8J9R7_9NOST</name>
<dbReference type="Proteomes" id="UP000660381">
    <property type="component" value="Unassembled WGS sequence"/>
</dbReference>
<gene>
    <name evidence="2" type="ORF">H6G68_18615</name>
</gene>
<dbReference type="EMBL" id="JACJTQ010000031">
    <property type="protein sequence ID" value="MBD2693746.1"/>
    <property type="molecule type" value="Genomic_DNA"/>
</dbReference>
<accession>A0ABR8J9R7</accession>